<keyword evidence="11 17" id="KW-0267">Excision nuclease</keyword>
<comment type="caution">
    <text evidence="19">The sequence shown here is derived from an EMBL/GenBank/DDBJ whole genome shotgun (WGS) entry which is preliminary data.</text>
</comment>
<keyword evidence="5 17" id="KW-0547">Nucleotide-binding</keyword>
<dbReference type="InterPro" id="IPR004602">
    <property type="entry name" value="UvrA"/>
</dbReference>
<dbReference type="InterPro" id="IPR003439">
    <property type="entry name" value="ABC_transporter-like_ATP-bd"/>
</dbReference>
<keyword evidence="4 17" id="KW-0677">Repeat</keyword>
<keyword evidence="7 17" id="KW-0228">DNA excision</keyword>
<dbReference type="GO" id="GO:0008270">
    <property type="term" value="F:zinc ion binding"/>
    <property type="evidence" value="ECO:0007669"/>
    <property type="project" value="UniProtKB-UniRule"/>
</dbReference>
<evidence type="ECO:0000256" key="16">
    <source>
        <dbReference type="ARBA" id="ARBA00042156"/>
    </source>
</evidence>
<dbReference type="InterPro" id="IPR027417">
    <property type="entry name" value="P-loop_NTPase"/>
</dbReference>
<evidence type="ECO:0000256" key="7">
    <source>
        <dbReference type="ARBA" id="ARBA00022769"/>
    </source>
</evidence>
<evidence type="ECO:0000313" key="20">
    <source>
        <dbReference type="Proteomes" id="UP001221217"/>
    </source>
</evidence>
<evidence type="ECO:0000259" key="18">
    <source>
        <dbReference type="PROSITE" id="PS50893"/>
    </source>
</evidence>
<dbReference type="GO" id="GO:0009380">
    <property type="term" value="C:excinuclease repair complex"/>
    <property type="evidence" value="ECO:0007669"/>
    <property type="project" value="InterPro"/>
</dbReference>
<keyword evidence="6 17" id="KW-0227">DNA damage</keyword>
<keyword evidence="17" id="KW-0742">SOS response</keyword>
<dbReference type="Gene3D" id="1.20.1580.10">
    <property type="entry name" value="ABC transporter ATPase like domain"/>
    <property type="match status" value="3"/>
</dbReference>
<dbReference type="GO" id="GO:0016887">
    <property type="term" value="F:ATP hydrolysis activity"/>
    <property type="evidence" value="ECO:0007669"/>
    <property type="project" value="InterPro"/>
</dbReference>
<evidence type="ECO:0000256" key="15">
    <source>
        <dbReference type="ARBA" id="ARBA00039316"/>
    </source>
</evidence>
<dbReference type="GO" id="GO:0005737">
    <property type="term" value="C:cytoplasm"/>
    <property type="evidence" value="ECO:0007669"/>
    <property type="project" value="UniProtKB-SubCell"/>
</dbReference>
<feature type="domain" description="ABC transporter" evidence="18">
    <location>
        <begin position="604"/>
        <end position="935"/>
    </location>
</feature>
<keyword evidence="19" id="KW-0378">Hydrolase</keyword>
<evidence type="ECO:0000313" key="19">
    <source>
        <dbReference type="EMBL" id="MDC7227166.1"/>
    </source>
</evidence>
<dbReference type="GO" id="GO:0005524">
    <property type="term" value="F:ATP binding"/>
    <property type="evidence" value="ECO:0007669"/>
    <property type="project" value="UniProtKB-UniRule"/>
</dbReference>
<dbReference type="Gene3D" id="3.30.190.20">
    <property type="match status" value="1"/>
</dbReference>
<feature type="zinc finger region" description="C4-type" evidence="17">
    <location>
        <begin position="253"/>
        <end position="280"/>
    </location>
</feature>
<keyword evidence="13 17" id="KW-0234">DNA repair</keyword>
<dbReference type="PANTHER" id="PTHR43152:SF3">
    <property type="entry name" value="UVRABC SYSTEM PROTEIN A"/>
    <property type="match status" value="1"/>
</dbReference>
<dbReference type="AlphaFoldDB" id="A0AAJ1IJ80"/>
<dbReference type="Pfam" id="PF17755">
    <property type="entry name" value="UvrA_DNA-bind"/>
    <property type="match status" value="1"/>
</dbReference>
<dbReference type="HAMAP" id="MF_00205">
    <property type="entry name" value="UvrA"/>
    <property type="match status" value="1"/>
</dbReference>
<keyword evidence="8 17" id="KW-0863">Zinc-finger</keyword>
<evidence type="ECO:0000256" key="4">
    <source>
        <dbReference type="ARBA" id="ARBA00022737"/>
    </source>
</evidence>
<dbReference type="PANTHER" id="PTHR43152">
    <property type="entry name" value="UVRABC SYSTEM PROTEIN A"/>
    <property type="match status" value="1"/>
</dbReference>
<evidence type="ECO:0000256" key="9">
    <source>
        <dbReference type="ARBA" id="ARBA00022833"/>
    </source>
</evidence>
<dbReference type="GO" id="GO:0006289">
    <property type="term" value="P:nucleotide-excision repair"/>
    <property type="evidence" value="ECO:0007669"/>
    <property type="project" value="UniProtKB-UniRule"/>
</dbReference>
<keyword evidence="12 17" id="KW-0238">DNA-binding</keyword>
<evidence type="ECO:0000256" key="10">
    <source>
        <dbReference type="ARBA" id="ARBA00022840"/>
    </source>
</evidence>
<dbReference type="FunFam" id="1.20.1580.10:FF:000002">
    <property type="entry name" value="UvrABC system protein A"/>
    <property type="match status" value="1"/>
</dbReference>
<comment type="similarity">
    <text evidence="14 17">Belongs to the ABC transporter superfamily. UvrA family.</text>
</comment>
<evidence type="ECO:0000256" key="17">
    <source>
        <dbReference type="HAMAP-Rule" id="MF_00205"/>
    </source>
</evidence>
<dbReference type="GO" id="GO:0003677">
    <property type="term" value="F:DNA binding"/>
    <property type="evidence" value="ECO:0007669"/>
    <property type="project" value="UniProtKB-UniRule"/>
</dbReference>
<comment type="subcellular location">
    <subcellularLocation>
        <location evidence="1 17">Cytoplasm</location>
    </subcellularLocation>
</comment>
<feature type="zinc finger region" description="C4-type" evidence="17">
    <location>
        <begin position="738"/>
        <end position="764"/>
    </location>
</feature>
<keyword evidence="3 17" id="KW-0479">Metal-binding</keyword>
<evidence type="ECO:0000256" key="11">
    <source>
        <dbReference type="ARBA" id="ARBA00022881"/>
    </source>
</evidence>
<evidence type="ECO:0000256" key="2">
    <source>
        <dbReference type="ARBA" id="ARBA00022490"/>
    </source>
</evidence>
<dbReference type="Gene3D" id="3.40.50.300">
    <property type="entry name" value="P-loop containing nucleotide triphosphate hydrolases"/>
    <property type="match status" value="3"/>
</dbReference>
<evidence type="ECO:0000256" key="14">
    <source>
        <dbReference type="ARBA" id="ARBA00038000"/>
    </source>
</evidence>
<comment type="function">
    <text evidence="17">The UvrABC repair system catalyzes the recognition and processing of DNA lesions. UvrA is an ATPase and a DNA-binding protein. A damage recognition complex composed of 2 UvrA and 2 UvrB subunits scans DNA for abnormalities. When the presence of a lesion has been verified by UvrB, the UvrA molecules dissociate.</text>
</comment>
<dbReference type="PROSITE" id="PS50893">
    <property type="entry name" value="ABC_TRANSPORTER_2"/>
    <property type="match status" value="1"/>
</dbReference>
<dbReference type="InterPro" id="IPR041102">
    <property type="entry name" value="UvrA_inter"/>
</dbReference>
<protein>
    <recommendedName>
        <fullName evidence="15 17">UvrABC system protein A</fullName>
        <shortName evidence="17">UvrA protein</shortName>
    </recommendedName>
    <alternativeName>
        <fullName evidence="16 17">Excinuclease ABC subunit A</fullName>
    </alternativeName>
</protein>
<dbReference type="EMBL" id="JAQQAL010000022">
    <property type="protein sequence ID" value="MDC7227166.1"/>
    <property type="molecule type" value="Genomic_DNA"/>
</dbReference>
<keyword evidence="9 17" id="KW-0862">Zinc</keyword>
<evidence type="ECO:0000256" key="5">
    <source>
        <dbReference type="ARBA" id="ARBA00022741"/>
    </source>
</evidence>
<evidence type="ECO:0000256" key="6">
    <source>
        <dbReference type="ARBA" id="ARBA00022763"/>
    </source>
</evidence>
<dbReference type="InterPro" id="IPR041552">
    <property type="entry name" value="UvrA_DNA-bd"/>
</dbReference>
<sequence>MDKIIIKGAREHNLKNIDLELPRDKLIVVSGISGSGKSSLAFDTIFAEGQRRYVESLSSYARQFLGRLDKPDLDYIEGLSPAISIEQKTTHRNPRSTVGTVTEIYDYLRLLYARIGIPHCPKCGKEIKEQSVDQIIDTIMTYPEGSKIILLAPLIKNKKGEHQKIIDDAKKAGFARVRINGLTVSLEDEIHLEKNKKHTIEIIVDRIKISGSVRKRLAESVETCLDIADGQVIVIKKEEDSEYSEFFSRKNSCADCGISIPELQPRLFSFNNPEGACPVCSGIGMTLEFDEDLVIPDRSISFNDGAVKTHNPEANWHRSWFEALSKHFNFSLDTPFDQLPEEIVDIILYGTDEKIDVKYVNKKNTGKFEYSSSFNGILAELKRRYLESSSNYIKEWLEGFMSQNECSECGGKRLRPESLGVRVNNKNIYETTRMSVHEAADFFENLKLTETEQKISSQILKEINSRLQFMKSVGLDYLDLERKASTLSGGEAQRIRLATQIGSSLVGVLYILDEPTIGLHQRDNQRLIDTLEHLRDIGNTLIVVEHDEQTLRTADYIVDLGPGAGVHGGWVTAQGTYDEVLKNKDSLTGQYLSGNISIEVPEKRREGNGKKISIKGAEEHNLKSINVDFPLGKFVVITGVSGSGKSTLMGDILYPALNNRVNRTTKKTGKFGDISGFENIDKIINIDQSPIGRTPRSNPATYVGLFTPIRELFAGLPESKARGYKPGRFSFNVKGGRCEHCQGDGTKKIEMHFLSDVFVTCDVCGGKRFNRETLDIRYKGKNIYEVLEMTVEEGLEFFTNIPKIRNKLQTLRDVGLEYIKLGQSALTLSGGEAQRVKLSLELSKRNTGKTFYILDEPTTGLHFADVKKLLEVLQLLVDKGNTIVLIEHNLDVIKQADHIIDLGPEGGEKGGQIIAEGSPEEIVLNEHSYTGYYLKEVL</sequence>
<dbReference type="Gene3D" id="1.10.8.280">
    <property type="entry name" value="ABC transporter ATPase domain-like"/>
    <property type="match status" value="1"/>
</dbReference>
<evidence type="ECO:0000256" key="13">
    <source>
        <dbReference type="ARBA" id="ARBA00023204"/>
    </source>
</evidence>
<comment type="subunit">
    <text evidence="17">Forms a heterotetramer with UvrB during the search for lesions.</text>
</comment>
<dbReference type="CDD" id="cd03271">
    <property type="entry name" value="ABC_UvrA_II"/>
    <property type="match status" value="1"/>
</dbReference>
<dbReference type="NCBIfam" id="TIGR00630">
    <property type="entry name" value="uvra"/>
    <property type="match status" value="1"/>
</dbReference>
<keyword evidence="2 17" id="KW-0963">Cytoplasm</keyword>
<evidence type="ECO:0000256" key="8">
    <source>
        <dbReference type="ARBA" id="ARBA00022771"/>
    </source>
</evidence>
<feature type="binding site" evidence="17">
    <location>
        <begin position="639"/>
        <end position="646"/>
    </location>
    <ligand>
        <name>ATP</name>
        <dbReference type="ChEBI" id="CHEBI:30616"/>
    </ligand>
</feature>
<dbReference type="GO" id="GO:0009432">
    <property type="term" value="P:SOS response"/>
    <property type="evidence" value="ECO:0007669"/>
    <property type="project" value="UniProtKB-UniRule"/>
</dbReference>
<dbReference type="SUPFAM" id="SSF52540">
    <property type="entry name" value="P-loop containing nucleoside triphosphate hydrolases"/>
    <property type="match status" value="2"/>
</dbReference>
<dbReference type="NCBIfam" id="NF001503">
    <property type="entry name" value="PRK00349.1"/>
    <property type="match status" value="1"/>
</dbReference>
<dbReference type="Pfam" id="PF17760">
    <property type="entry name" value="UvrA_inter"/>
    <property type="match status" value="1"/>
</dbReference>
<evidence type="ECO:0000256" key="3">
    <source>
        <dbReference type="ARBA" id="ARBA00022723"/>
    </source>
</evidence>
<evidence type="ECO:0000256" key="12">
    <source>
        <dbReference type="ARBA" id="ARBA00023125"/>
    </source>
</evidence>
<dbReference type="GO" id="GO:0009381">
    <property type="term" value="F:excinuclease ABC activity"/>
    <property type="evidence" value="ECO:0007669"/>
    <property type="project" value="UniProtKB-UniRule"/>
</dbReference>
<dbReference type="PROSITE" id="PS00211">
    <property type="entry name" value="ABC_TRANSPORTER_1"/>
    <property type="match status" value="2"/>
</dbReference>
<proteinExistence type="inferred from homology"/>
<accession>A0AAJ1IJ80</accession>
<keyword evidence="10 17" id="KW-0067">ATP-binding</keyword>
<evidence type="ECO:0000256" key="1">
    <source>
        <dbReference type="ARBA" id="ARBA00004496"/>
    </source>
</evidence>
<gene>
    <name evidence="17 19" type="primary">uvrA</name>
    <name evidence="19" type="ORF">PQJ61_10435</name>
</gene>
<organism evidence="19 20">
    <name type="scientific">Candidatus Thalassospirochaeta sargassi</name>
    <dbReference type="NCBI Taxonomy" id="3119039"/>
    <lineage>
        <taxon>Bacteria</taxon>
        <taxon>Pseudomonadati</taxon>
        <taxon>Spirochaetota</taxon>
        <taxon>Spirochaetia</taxon>
        <taxon>Spirochaetales</taxon>
        <taxon>Spirochaetaceae</taxon>
        <taxon>Candidatus Thalassospirochaeta</taxon>
    </lineage>
</organism>
<reference evidence="19 20" key="1">
    <citation type="submission" date="2022-12" db="EMBL/GenBank/DDBJ databases">
        <title>Metagenome assembled genome from gulf of manar.</title>
        <authorList>
            <person name="Kohli P."/>
            <person name="Pk S."/>
            <person name="Venkata Ramana C."/>
            <person name="Sasikala C."/>
        </authorList>
    </citation>
    <scope>NUCLEOTIDE SEQUENCE [LARGE SCALE GENOMIC DNA]</scope>
    <source>
        <strain evidence="19">JB008</strain>
    </source>
</reference>
<dbReference type="Proteomes" id="UP001221217">
    <property type="component" value="Unassembled WGS sequence"/>
</dbReference>
<dbReference type="InterPro" id="IPR017871">
    <property type="entry name" value="ABC_transporter-like_CS"/>
</dbReference>
<feature type="binding site" evidence="17">
    <location>
        <begin position="31"/>
        <end position="38"/>
    </location>
    <ligand>
        <name>ATP</name>
        <dbReference type="ChEBI" id="CHEBI:30616"/>
    </ligand>
</feature>
<name>A0AAJ1IJ80_9SPIO</name>